<dbReference type="GO" id="GO:0045292">
    <property type="term" value="P:mRNA cis splicing, via spliceosome"/>
    <property type="evidence" value="ECO:0007669"/>
    <property type="project" value="InterPro"/>
</dbReference>
<evidence type="ECO:0000313" key="4">
    <source>
        <dbReference type="Proteomes" id="UP001152795"/>
    </source>
</evidence>
<dbReference type="SUPFAM" id="SSF54236">
    <property type="entry name" value="Ubiquitin-like"/>
    <property type="match status" value="1"/>
</dbReference>
<feature type="region of interest" description="Disordered" evidence="2">
    <location>
        <begin position="249"/>
        <end position="360"/>
    </location>
</feature>
<dbReference type="InterPro" id="IPR045146">
    <property type="entry name" value="SF3A1"/>
</dbReference>
<name>A0A6S7HF38_PARCT</name>
<proteinExistence type="predicted"/>
<evidence type="ECO:0000313" key="3">
    <source>
        <dbReference type="EMBL" id="CAB4001967.1"/>
    </source>
</evidence>
<dbReference type="GO" id="GO:0000381">
    <property type="term" value="P:regulation of alternative mRNA splicing, via spliceosome"/>
    <property type="evidence" value="ECO:0007669"/>
    <property type="project" value="TreeGrafter"/>
</dbReference>
<dbReference type="GO" id="GO:0008168">
    <property type="term" value="F:methyltransferase activity"/>
    <property type="evidence" value="ECO:0007669"/>
    <property type="project" value="InterPro"/>
</dbReference>
<dbReference type="InterPro" id="IPR000626">
    <property type="entry name" value="Ubiquitin-like_dom"/>
</dbReference>
<dbReference type="GO" id="GO:0071004">
    <property type="term" value="C:U2-type prespliceosome"/>
    <property type="evidence" value="ECO:0007669"/>
    <property type="project" value="TreeGrafter"/>
</dbReference>
<dbReference type="InterPro" id="IPR035563">
    <property type="entry name" value="SF3As1_ubi"/>
</dbReference>
<dbReference type="PANTHER" id="PTHR15316:SF1">
    <property type="entry name" value="SPLICING FACTOR 3A SUBUNIT 1"/>
    <property type="match status" value="1"/>
</dbReference>
<sequence>MKLNSKKCKEMTISFLQYHLPLDNAIYIDGSPVQSVSSFKLLGVLLREDLSWCDHVDYVIKKANSRLYALRKLKKAGLSDKDLVTIYSSFIRSRIEYASPAWSTLTQGQSDLIESIQRRALCILLPEMSYQDALNYTGLKKLSTRRHNSCEQFIRKLKFDNGPINPLKDVVATRTHPNTHNYNLRWARHQEQEKQKVEDEKEKERVSFAQIDWHDFVVVETVEFKETETGNLPPPVTLEQLGARILAQERAGTGKGEEVEEGEKEKDEEYDMMDIEMEDEDETQPPPPPKDNQKDNRPRPPSPPRPLEPPPPQPPLPPMAPGTNIHIRKDYNPKQAKAQGGAIPPDNYLISPITGERVPPQEFDEHMKISLLDPKWKEQRDRFEAEKKQHESVFASGTSMESNLKHIAQRRTDIFGAGDVETFIGQKIGEEDVKQPEKVTWDGHTASISATAQKAAAGISLEEQIEQIHKQIGMVADKEKEAIGPKPSSNNPPPPPPNIHPPRPPPPGQPLSRPPPPPVFPPRVPMPHNMPRIPPGEPRNAPPPPQMLRPPVPPPQRFMGMPPMQPPPFIRPDVQAAPPVMAPDEPAAKKSKVDAGPEANLMPENIFLLKHKGSVRFQVQVPDIPDKTEWKCHGQKIFLILPWTDPVSVIKAKLHEEIGMPAGKQKLQLESMFIKDSNTLAYYNFLPSSVVQLQVKERGGRKK</sequence>
<dbReference type="CDD" id="cd01800">
    <property type="entry name" value="Ubl_SF3a120"/>
    <property type="match status" value="1"/>
</dbReference>
<feature type="compositionally biased region" description="Pro residues" evidence="2">
    <location>
        <begin position="532"/>
        <end position="555"/>
    </location>
</feature>
<dbReference type="EMBL" id="CACRXK020004219">
    <property type="protein sequence ID" value="CAB4001967.1"/>
    <property type="molecule type" value="Genomic_DNA"/>
</dbReference>
<dbReference type="OrthoDB" id="447637at2759"/>
<keyword evidence="4" id="KW-1185">Reference proteome</keyword>
<dbReference type="InterPro" id="IPR015095">
    <property type="entry name" value="AlkB_hom8_N"/>
</dbReference>
<dbReference type="GO" id="GO:0003723">
    <property type="term" value="F:RNA binding"/>
    <property type="evidence" value="ECO:0007669"/>
    <property type="project" value="InterPro"/>
</dbReference>
<dbReference type="FunFam" id="3.10.20.90:FF:000091">
    <property type="entry name" value="Splicing factor 3A subunit 1"/>
    <property type="match status" value="1"/>
</dbReference>
<dbReference type="PANTHER" id="PTHR15316">
    <property type="entry name" value="SPLICEOSOME ASSOCIATED PROTEIN 114/SWAP SPLICING FACTOR-RELATED"/>
    <property type="match status" value="1"/>
</dbReference>
<keyword evidence="1" id="KW-0507">mRNA processing</keyword>
<reference evidence="3" key="1">
    <citation type="submission" date="2020-04" db="EMBL/GenBank/DDBJ databases">
        <authorList>
            <person name="Alioto T."/>
            <person name="Alioto T."/>
            <person name="Gomez Garrido J."/>
        </authorList>
    </citation>
    <scope>NUCLEOTIDE SEQUENCE</scope>
    <source>
        <strain evidence="3">A484AB</strain>
    </source>
</reference>
<protein>
    <submittedName>
        <fullName evidence="3">Splicing factor 3A subunit 1</fullName>
    </submittedName>
</protein>
<gene>
    <name evidence="3" type="ORF">PACLA_8A001868</name>
</gene>
<dbReference type="PROSITE" id="PS50053">
    <property type="entry name" value="UBIQUITIN_2"/>
    <property type="match status" value="1"/>
</dbReference>
<dbReference type="SMART" id="SM00213">
    <property type="entry name" value="UBQ"/>
    <property type="match status" value="1"/>
</dbReference>
<dbReference type="Pfam" id="PF00240">
    <property type="entry name" value="ubiquitin"/>
    <property type="match status" value="1"/>
</dbReference>
<feature type="compositionally biased region" description="Pro residues" evidence="2">
    <location>
        <begin position="490"/>
        <end position="525"/>
    </location>
</feature>
<dbReference type="InterPro" id="IPR022030">
    <property type="entry name" value="SF3A1_dom"/>
</dbReference>
<evidence type="ECO:0000256" key="1">
    <source>
        <dbReference type="ARBA" id="ARBA00022664"/>
    </source>
</evidence>
<dbReference type="GO" id="GO:0071013">
    <property type="term" value="C:catalytic step 2 spliceosome"/>
    <property type="evidence" value="ECO:0007669"/>
    <property type="project" value="TreeGrafter"/>
</dbReference>
<dbReference type="Proteomes" id="UP001152795">
    <property type="component" value="Unassembled WGS sequence"/>
</dbReference>
<dbReference type="AlphaFoldDB" id="A0A6S7HF38"/>
<feature type="region of interest" description="Disordered" evidence="2">
    <location>
        <begin position="470"/>
        <end position="555"/>
    </location>
</feature>
<dbReference type="Pfam" id="PF12230">
    <property type="entry name" value="PRP21_like_P"/>
    <property type="match status" value="1"/>
</dbReference>
<dbReference type="Pfam" id="PF09004">
    <property type="entry name" value="ALKBH8_N"/>
    <property type="match status" value="1"/>
</dbReference>
<dbReference type="InterPro" id="IPR029071">
    <property type="entry name" value="Ubiquitin-like_domsf"/>
</dbReference>
<dbReference type="GO" id="GO:0016706">
    <property type="term" value="F:2-oxoglutarate-dependent dioxygenase activity"/>
    <property type="evidence" value="ECO:0007669"/>
    <property type="project" value="InterPro"/>
</dbReference>
<evidence type="ECO:0000256" key="2">
    <source>
        <dbReference type="SAM" id="MobiDB-lite"/>
    </source>
</evidence>
<comment type="caution">
    <text evidence="3">The sequence shown here is derived from an EMBL/GenBank/DDBJ whole genome shotgun (WGS) entry which is preliminary data.</text>
</comment>
<dbReference type="Gene3D" id="3.10.20.90">
    <property type="entry name" value="Phosphatidylinositol 3-kinase Catalytic Subunit, Chain A, domain 1"/>
    <property type="match status" value="1"/>
</dbReference>
<organism evidence="3 4">
    <name type="scientific">Paramuricea clavata</name>
    <name type="common">Red gorgonian</name>
    <name type="synonym">Violescent sea-whip</name>
    <dbReference type="NCBI Taxonomy" id="317549"/>
    <lineage>
        <taxon>Eukaryota</taxon>
        <taxon>Metazoa</taxon>
        <taxon>Cnidaria</taxon>
        <taxon>Anthozoa</taxon>
        <taxon>Octocorallia</taxon>
        <taxon>Malacalcyonacea</taxon>
        <taxon>Plexauridae</taxon>
        <taxon>Paramuricea</taxon>
    </lineage>
</organism>
<accession>A0A6S7HF38</accession>
<feature type="compositionally biased region" description="Pro residues" evidence="2">
    <location>
        <begin position="299"/>
        <end position="320"/>
    </location>
</feature>
<feature type="compositionally biased region" description="Acidic residues" evidence="2">
    <location>
        <begin position="258"/>
        <end position="283"/>
    </location>
</feature>
<dbReference type="GO" id="GO:0005686">
    <property type="term" value="C:U2 snRNP"/>
    <property type="evidence" value="ECO:0007669"/>
    <property type="project" value="TreeGrafter"/>
</dbReference>